<feature type="region of interest" description="Disordered" evidence="1">
    <location>
        <begin position="1"/>
        <end position="288"/>
    </location>
</feature>
<proteinExistence type="predicted"/>
<dbReference type="AlphaFoldDB" id="K0F4G6"/>
<reference evidence="2" key="1">
    <citation type="journal article" date="2012" name="Plant Dis.">
        <title>First Report of Bacterial Spot of Peony Caused by a Xanthomonas sp. in the United States.</title>
        <authorList>
            <person name="Oliver C.L."/>
            <person name="Cai R."/>
            <person name="Vinatzer B.A."/>
            <person name="Bush E.A."/>
            <person name="Hansen M.A."/>
        </authorList>
    </citation>
    <scope>NUCLEOTIDE SEQUENCE</scope>
    <source>
        <strain evidence="2">2009-274</strain>
    </source>
</reference>
<dbReference type="EMBL" id="JX436475">
    <property type="protein sequence ID" value="AFU07836.1"/>
    <property type="molecule type" value="Genomic_DNA"/>
</dbReference>
<protein>
    <submittedName>
        <fullName evidence="2">Gyrase subunit B</fullName>
    </submittedName>
</protein>
<feature type="compositionally biased region" description="Basic and acidic residues" evidence="1">
    <location>
        <begin position="1"/>
        <end position="11"/>
    </location>
</feature>
<gene>
    <name evidence="2" type="primary">gyrB</name>
</gene>
<feature type="compositionally biased region" description="Low complexity" evidence="1">
    <location>
        <begin position="143"/>
        <end position="159"/>
    </location>
</feature>
<feature type="non-terminal residue" evidence="2">
    <location>
        <position position="1"/>
    </location>
</feature>
<name>K0F4G6_9XANT</name>
<feature type="compositionally biased region" description="Basic and acidic residues" evidence="1">
    <location>
        <begin position="98"/>
        <end position="108"/>
    </location>
</feature>
<feature type="non-terminal residue" evidence="2">
    <location>
        <position position="288"/>
    </location>
</feature>
<feature type="compositionally biased region" description="Basic and acidic residues" evidence="1">
    <location>
        <begin position="221"/>
        <end position="232"/>
    </location>
</feature>
<evidence type="ECO:0000313" key="2">
    <source>
        <dbReference type="EMBL" id="AFU07836.1"/>
    </source>
</evidence>
<feature type="compositionally biased region" description="Low complexity" evidence="1">
    <location>
        <begin position="45"/>
        <end position="72"/>
    </location>
</feature>
<organism evidence="2">
    <name type="scientific">Xanthomonas sp. 2009-274</name>
    <dbReference type="NCBI Taxonomy" id="1236597"/>
    <lineage>
        <taxon>Bacteria</taxon>
        <taxon>Pseudomonadati</taxon>
        <taxon>Pseudomonadota</taxon>
        <taxon>Gammaproteobacteria</taxon>
        <taxon>Lysobacterales</taxon>
        <taxon>Lysobacteraceae</taxon>
        <taxon>Xanthomonas</taxon>
    </lineage>
</organism>
<accession>K0F4G6</accession>
<feature type="compositionally biased region" description="Basic residues" evidence="1">
    <location>
        <begin position="279"/>
        <end position="288"/>
    </location>
</feature>
<evidence type="ECO:0000256" key="1">
    <source>
        <dbReference type="SAM" id="MobiDB-lite"/>
    </source>
</evidence>
<sequence length="288" mass="30462">AALPPHHPDDRRRRRRLAHPYPATDLLLPADAGADRTRLHLHRPAAAVQAQARQERAVSQGRRGAQRLPGQQRGRGRGADPRHRRAADHRRGAGKIADVVHRCQRSDRAQCAPLRPGADDRLDRPAAAGCGKAAGRRRPAPNPGQAAGGAQPRHPGHGALPAALRPGHRQHLRHAGGGAQAHGRGIHPGAADGRVRKRRTASVARGGVGAGWSGARRRADRARQQDPPDHQLRAGACLVAGRGQEGPPGAALQGPGRNERRAAVGNHGQPGYASLAAGTHRRRGGRRS</sequence>